<feature type="compositionally biased region" description="Polar residues" evidence="2">
    <location>
        <begin position="175"/>
        <end position="204"/>
    </location>
</feature>
<dbReference type="AlphaFoldDB" id="D3Q6U5"/>
<evidence type="ECO:0000256" key="2">
    <source>
        <dbReference type="SAM" id="MobiDB-lite"/>
    </source>
</evidence>
<dbReference type="EMBL" id="CP001778">
    <property type="protein sequence ID" value="ADD40344.1"/>
    <property type="molecule type" value="Genomic_DNA"/>
</dbReference>
<dbReference type="STRING" id="446470.Snas_0630"/>
<dbReference type="RefSeq" id="WP_013015915.1">
    <property type="nucleotide sequence ID" value="NC_013947.1"/>
</dbReference>
<proteinExistence type="predicted"/>
<dbReference type="HOGENOM" id="CLU_857676_0_0_11"/>
<dbReference type="Proteomes" id="UP000000844">
    <property type="component" value="Chromosome"/>
</dbReference>
<organism evidence="3 4">
    <name type="scientific">Stackebrandtia nassauensis (strain DSM 44728 / CIP 108903 / NRRL B-16338 / NBRC 102104 / LLR-40K-21)</name>
    <dbReference type="NCBI Taxonomy" id="446470"/>
    <lineage>
        <taxon>Bacteria</taxon>
        <taxon>Bacillati</taxon>
        <taxon>Actinomycetota</taxon>
        <taxon>Actinomycetes</taxon>
        <taxon>Glycomycetales</taxon>
        <taxon>Glycomycetaceae</taxon>
        <taxon>Stackebrandtia</taxon>
    </lineage>
</organism>
<name>D3Q6U5_STANL</name>
<keyword evidence="4" id="KW-1185">Reference proteome</keyword>
<protein>
    <submittedName>
        <fullName evidence="3">Uncharacterized protein</fullName>
    </submittedName>
</protein>
<gene>
    <name evidence="3" type="ordered locus">Snas_0630</name>
</gene>
<keyword evidence="1" id="KW-0175">Coiled coil</keyword>
<feature type="coiled-coil region" evidence="1">
    <location>
        <begin position="48"/>
        <end position="78"/>
    </location>
</feature>
<dbReference type="KEGG" id="sna:Snas_0630"/>
<feature type="region of interest" description="Disordered" evidence="2">
    <location>
        <begin position="168"/>
        <end position="218"/>
    </location>
</feature>
<accession>D3Q6U5</accession>
<reference evidence="3 4" key="1">
    <citation type="journal article" date="2009" name="Stand. Genomic Sci.">
        <title>Complete genome sequence of Stackebrandtia nassauensis type strain (LLR-40K-21).</title>
        <authorList>
            <person name="Munk C."/>
            <person name="Lapidus A."/>
            <person name="Copeland A."/>
            <person name="Jando M."/>
            <person name="Mayilraj S."/>
            <person name="Glavina Del Rio T."/>
            <person name="Nolan M."/>
            <person name="Chen F."/>
            <person name="Lucas S."/>
            <person name="Tice H."/>
            <person name="Cheng J.F."/>
            <person name="Han C."/>
            <person name="Detter J.C."/>
            <person name="Bruce D."/>
            <person name="Goodwin L."/>
            <person name="Chain P."/>
            <person name="Pitluck S."/>
            <person name="Goker M."/>
            <person name="Ovchinikova G."/>
            <person name="Pati A."/>
            <person name="Ivanova N."/>
            <person name="Mavromatis K."/>
            <person name="Chen A."/>
            <person name="Palaniappan K."/>
            <person name="Land M."/>
            <person name="Hauser L."/>
            <person name="Chang Y.J."/>
            <person name="Jeffries C.D."/>
            <person name="Bristow J."/>
            <person name="Eisen J.A."/>
            <person name="Markowitz V."/>
            <person name="Hugenholtz P."/>
            <person name="Kyrpides N.C."/>
            <person name="Klenk H.P."/>
        </authorList>
    </citation>
    <scope>NUCLEOTIDE SEQUENCE [LARGE SCALE GENOMIC DNA]</scope>
    <source>
        <strain evidence="4">DSM 44728 / CIP 108903 / NRRL B-16338 / NBRC 102104 / LLR-40K-21</strain>
    </source>
</reference>
<dbReference type="eggNOG" id="ENOG503428B">
    <property type="taxonomic scope" value="Bacteria"/>
</dbReference>
<evidence type="ECO:0000313" key="3">
    <source>
        <dbReference type="EMBL" id="ADD40344.1"/>
    </source>
</evidence>
<evidence type="ECO:0000256" key="1">
    <source>
        <dbReference type="SAM" id="Coils"/>
    </source>
</evidence>
<dbReference type="OrthoDB" id="5194739at2"/>
<sequence length="324" mass="35141">MSEFDTVKTQLHQARSTINDAVAITQQAYSSTDDKKSRLEQLGVAATAQALDLALEKLREALEQLASARGETDKAAETLDKVPDTAPIPDVIAILGTTVSTLGTTKISIDTSGESVKGAMEQAQLAGTEGIVNLCHDASSTIDGARQGAQTAINAVNGYQKRLETEAQELEGLSSEASQPRANPTPMSTPQATVSSSRGRTQVSKPHPAADGRATFGTSTSRNYKKTFFDKHPDTEGKVVVHHAVEQKTLKLYQGAVTESEMHSYENLRGIPKGETNNRVHLSAIRMSWNEFYRDNPSPTKQQLLDHATKVDNEYGHQFNPPIR</sequence>
<evidence type="ECO:0000313" key="4">
    <source>
        <dbReference type="Proteomes" id="UP000000844"/>
    </source>
</evidence>